<protein>
    <submittedName>
        <fullName evidence="1">Uncharacterized protein</fullName>
    </submittedName>
</protein>
<organism evidence="1 2">
    <name type="scientific">Streptosporangium lutulentum</name>
    <dbReference type="NCBI Taxonomy" id="1461250"/>
    <lineage>
        <taxon>Bacteria</taxon>
        <taxon>Bacillati</taxon>
        <taxon>Actinomycetota</taxon>
        <taxon>Actinomycetes</taxon>
        <taxon>Streptosporangiales</taxon>
        <taxon>Streptosporangiaceae</taxon>
        <taxon>Streptosporangium</taxon>
    </lineage>
</organism>
<dbReference type="RefSeq" id="WP_307569324.1">
    <property type="nucleotide sequence ID" value="NZ_JAUSQU010000003.1"/>
</dbReference>
<name>A0ABT9QUD7_9ACTN</name>
<sequence>MSQPDTAGLPGQRIVGQDRAFLVQEPAWQELAVRLTKYLADSPSWEKTFGRPGASTWSSPGSGYQVYVPERGCDAETATLWVASAIHVVTCATYGLPVNTSPAEMGIRAALAAHGFAPTFSRCSHASAQVADGGCFWQQMQANQEAHSERLRAVEERYESVITALTEEGVSDVDLTDSGAGMVIDIVLGEERYIWVDASVDAVPTNPGDQTGWVVTQFFLGDDHPTLVIYRSESPEIEPMVQKVATHVRESLVYLYRAALEGGRERICPRCMRTIQDGRLPQEPCAGCHP</sequence>
<accession>A0ABT9QUD7</accession>
<reference evidence="1 2" key="1">
    <citation type="submission" date="2023-07" db="EMBL/GenBank/DDBJ databases">
        <title>Sequencing the genomes of 1000 actinobacteria strains.</title>
        <authorList>
            <person name="Klenk H.-P."/>
        </authorList>
    </citation>
    <scope>NUCLEOTIDE SEQUENCE [LARGE SCALE GENOMIC DNA]</scope>
    <source>
        <strain evidence="1 2">DSM 46740</strain>
    </source>
</reference>
<comment type="caution">
    <text evidence="1">The sequence shown here is derived from an EMBL/GenBank/DDBJ whole genome shotgun (WGS) entry which is preliminary data.</text>
</comment>
<evidence type="ECO:0000313" key="2">
    <source>
        <dbReference type="Proteomes" id="UP001225356"/>
    </source>
</evidence>
<proteinExistence type="predicted"/>
<gene>
    <name evidence="1" type="ORF">J2853_009644</name>
</gene>
<evidence type="ECO:0000313" key="1">
    <source>
        <dbReference type="EMBL" id="MDP9850348.1"/>
    </source>
</evidence>
<dbReference type="Proteomes" id="UP001225356">
    <property type="component" value="Unassembled WGS sequence"/>
</dbReference>
<keyword evidence="2" id="KW-1185">Reference proteome</keyword>
<dbReference type="EMBL" id="JAUSQU010000003">
    <property type="protein sequence ID" value="MDP9850348.1"/>
    <property type="molecule type" value="Genomic_DNA"/>
</dbReference>